<reference evidence="3 4" key="1">
    <citation type="submission" date="2018-10" db="EMBL/GenBank/DDBJ databases">
        <title>Genome-centric metagenomics revealed C2 chemical producing, CO utilizing Clostridium with novel acetogenic gene cluster.</title>
        <authorList>
            <person name="Kang H."/>
            <person name="Park B."/>
            <person name="Choi I.G."/>
            <person name="Chang I.S."/>
        </authorList>
    </citation>
    <scope>NUCLEOTIDE SEQUENCE [LARGE SCALE GENOMIC DNA]</scope>
    <source>
        <strain evidence="3 4">H21-9</strain>
    </source>
</reference>
<dbReference type="GO" id="GO:0016020">
    <property type="term" value="C:membrane"/>
    <property type="evidence" value="ECO:0007669"/>
    <property type="project" value="InterPro"/>
</dbReference>
<feature type="domain" description="Transglycosylase SLT" evidence="2">
    <location>
        <begin position="100"/>
        <end position="195"/>
    </location>
</feature>
<dbReference type="CDD" id="cd00254">
    <property type="entry name" value="LT-like"/>
    <property type="match status" value="1"/>
</dbReference>
<dbReference type="InterPro" id="IPR008258">
    <property type="entry name" value="Transglycosylase_SLT_dom_1"/>
</dbReference>
<dbReference type="Proteomes" id="UP000277999">
    <property type="component" value="Unassembled WGS sequence"/>
</dbReference>
<comment type="caution">
    <text evidence="3">The sequence shown here is derived from an EMBL/GenBank/DDBJ whole genome shotgun (WGS) entry which is preliminary data.</text>
</comment>
<dbReference type="GO" id="GO:0008933">
    <property type="term" value="F:peptidoglycan lytic transglycosylase activity"/>
    <property type="evidence" value="ECO:0007669"/>
    <property type="project" value="InterPro"/>
</dbReference>
<evidence type="ECO:0000256" key="1">
    <source>
        <dbReference type="ARBA" id="ARBA00007734"/>
    </source>
</evidence>
<dbReference type="PANTHER" id="PTHR37423">
    <property type="entry name" value="SOLUBLE LYTIC MUREIN TRANSGLYCOSYLASE-RELATED"/>
    <property type="match status" value="1"/>
</dbReference>
<name>A0A3M0S3I3_9CLOT</name>
<evidence type="ECO:0000259" key="2">
    <source>
        <dbReference type="Pfam" id="PF01464"/>
    </source>
</evidence>
<evidence type="ECO:0000313" key="4">
    <source>
        <dbReference type="Proteomes" id="UP000277999"/>
    </source>
</evidence>
<comment type="similarity">
    <text evidence="1">Belongs to the transglycosylase Slt family.</text>
</comment>
<dbReference type="PROSITE" id="PS00922">
    <property type="entry name" value="TRANSGLYCOSYLASE"/>
    <property type="match status" value="1"/>
</dbReference>
<protein>
    <submittedName>
        <fullName evidence="3">Lytic transglycosylase domain-containing protein</fullName>
    </submittedName>
</protein>
<gene>
    <name evidence="3" type="ORF">D9O40_18580</name>
</gene>
<dbReference type="PANTHER" id="PTHR37423:SF2">
    <property type="entry name" value="MEMBRANE-BOUND LYTIC MUREIN TRANSGLYCOSYLASE C"/>
    <property type="match status" value="1"/>
</dbReference>
<proteinExistence type="inferred from homology"/>
<dbReference type="Pfam" id="PF01464">
    <property type="entry name" value="SLT"/>
    <property type="match status" value="1"/>
</dbReference>
<accession>A0A3M0S3I3</accession>
<dbReference type="Gene3D" id="1.10.530.10">
    <property type="match status" value="1"/>
</dbReference>
<organism evidence="3 4">
    <name type="scientific">Clostridium autoethanogenum</name>
    <dbReference type="NCBI Taxonomy" id="84023"/>
    <lineage>
        <taxon>Bacteria</taxon>
        <taxon>Bacillati</taxon>
        <taxon>Bacillota</taxon>
        <taxon>Clostridia</taxon>
        <taxon>Eubacteriales</taxon>
        <taxon>Clostridiaceae</taxon>
        <taxon>Clostridium</taxon>
    </lineage>
</organism>
<evidence type="ECO:0000313" key="3">
    <source>
        <dbReference type="EMBL" id="RMC93066.1"/>
    </source>
</evidence>
<dbReference type="GO" id="GO:0000270">
    <property type="term" value="P:peptidoglycan metabolic process"/>
    <property type="evidence" value="ECO:0007669"/>
    <property type="project" value="InterPro"/>
</dbReference>
<dbReference type="SUPFAM" id="SSF53955">
    <property type="entry name" value="Lysozyme-like"/>
    <property type="match status" value="1"/>
</dbReference>
<dbReference type="RefSeq" id="WP_013240310.1">
    <property type="nucleotide sequence ID" value="NZ_CP110420.1"/>
</dbReference>
<dbReference type="EMBL" id="RFAQ01000109">
    <property type="protein sequence ID" value="RMC93066.1"/>
    <property type="molecule type" value="Genomic_DNA"/>
</dbReference>
<dbReference type="InterPro" id="IPR000189">
    <property type="entry name" value="Transglyc_AS"/>
</dbReference>
<sequence>MSVNNVSNENQNTNLQKVLQYEMMTQILKQAFGDSDSFQLVMESLTKALSDSSGNIDLSKLNLGQEDLSKLGYGAGQRLNTVYNSVKSDIQSGSASIDQAIANASRKYGVDANLIKAVIKQESDFNPNSTSGAGAEGLMQLMPGTASELGVNDPYNIDQNVDGGTKYLKEMLNMYGNNKELALAAYNAGPGTLQSRGVSSVSGISRLPYETRDYVQKVMKYYGK</sequence>
<dbReference type="InterPro" id="IPR023346">
    <property type="entry name" value="Lysozyme-like_dom_sf"/>
</dbReference>
<dbReference type="AlphaFoldDB" id="A0A3M0S3I3"/>